<comment type="caution">
    <text evidence="8">The sequence shown here is derived from an EMBL/GenBank/DDBJ whole genome shotgun (WGS) entry which is preliminary data.</text>
</comment>
<feature type="compositionally biased region" description="Basic and acidic residues" evidence="6">
    <location>
        <begin position="353"/>
        <end position="371"/>
    </location>
</feature>
<reference evidence="9" key="1">
    <citation type="journal article" date="2019" name="Nat. Commun.">
        <title>The genome of broomcorn millet.</title>
        <authorList>
            <person name="Zou C."/>
            <person name="Miki D."/>
            <person name="Li D."/>
            <person name="Tang Q."/>
            <person name="Xiao L."/>
            <person name="Rajput S."/>
            <person name="Deng P."/>
            <person name="Jia W."/>
            <person name="Huang R."/>
            <person name="Zhang M."/>
            <person name="Sun Y."/>
            <person name="Hu J."/>
            <person name="Fu X."/>
            <person name="Schnable P.S."/>
            <person name="Li F."/>
            <person name="Zhang H."/>
            <person name="Feng B."/>
            <person name="Zhu X."/>
            <person name="Liu R."/>
            <person name="Schnable J.C."/>
            <person name="Zhu J.-K."/>
            <person name="Zhang H."/>
        </authorList>
    </citation>
    <scope>NUCLEOTIDE SEQUENCE [LARGE SCALE GENOMIC DNA]</scope>
</reference>
<dbReference type="GO" id="GO:0005737">
    <property type="term" value="C:cytoplasm"/>
    <property type="evidence" value="ECO:0007669"/>
    <property type="project" value="UniProtKB-SubCell"/>
</dbReference>
<evidence type="ECO:0000256" key="6">
    <source>
        <dbReference type="SAM" id="MobiDB-lite"/>
    </source>
</evidence>
<proteinExistence type="inferred from homology"/>
<keyword evidence="7" id="KW-0472">Membrane</keyword>
<comment type="function">
    <text evidence="5">Small GTPase required for proper nuclear import of RNA polymerase II (RNAPII). May act at an RNAP assembly step prior to nuclear import.</text>
</comment>
<name>A0A3L6QPQ8_PANMI</name>
<dbReference type="AlphaFoldDB" id="A0A3L6QPQ8"/>
<evidence type="ECO:0000313" key="9">
    <source>
        <dbReference type="Proteomes" id="UP000275267"/>
    </source>
</evidence>
<dbReference type="STRING" id="4540.A0A3L6QPQ8"/>
<keyword evidence="7" id="KW-1133">Transmembrane helix</keyword>
<evidence type="ECO:0000256" key="1">
    <source>
        <dbReference type="ARBA" id="ARBA00005290"/>
    </source>
</evidence>
<keyword evidence="4 5" id="KW-0342">GTP-binding</keyword>
<protein>
    <recommendedName>
        <fullName evidence="5">GPN-loop GTPase</fullName>
        <ecNumber evidence="5">3.6.5.-</ecNumber>
    </recommendedName>
</protein>
<feature type="region of interest" description="Disordered" evidence="6">
    <location>
        <begin position="26"/>
        <end position="48"/>
    </location>
</feature>
<dbReference type="Pfam" id="PF05553">
    <property type="entry name" value="DUF761"/>
    <property type="match status" value="1"/>
</dbReference>
<evidence type="ECO:0000256" key="4">
    <source>
        <dbReference type="ARBA" id="ARBA00023134"/>
    </source>
</evidence>
<dbReference type="InterPro" id="IPR004130">
    <property type="entry name" value="Gpn"/>
</dbReference>
<dbReference type="PANTHER" id="PTHR21231">
    <property type="entry name" value="XPA-BINDING PROTEIN 1-RELATED"/>
    <property type="match status" value="1"/>
</dbReference>
<keyword evidence="2 5" id="KW-0547">Nucleotide-binding</keyword>
<dbReference type="OrthoDB" id="696738at2759"/>
<dbReference type="EMBL" id="PQIB02000011">
    <property type="protein sequence ID" value="RLM85822.1"/>
    <property type="molecule type" value="Genomic_DNA"/>
</dbReference>
<dbReference type="Pfam" id="PF03029">
    <property type="entry name" value="ATP_bind_1"/>
    <property type="match status" value="1"/>
</dbReference>
<evidence type="ECO:0000256" key="3">
    <source>
        <dbReference type="ARBA" id="ARBA00022801"/>
    </source>
</evidence>
<evidence type="ECO:0000313" key="8">
    <source>
        <dbReference type="EMBL" id="RLM85822.1"/>
    </source>
</evidence>
<evidence type="ECO:0000256" key="5">
    <source>
        <dbReference type="RuleBase" id="RU365059"/>
    </source>
</evidence>
<gene>
    <name evidence="8" type="ORF">C2845_PM04G14610</name>
</gene>
<dbReference type="EC" id="3.6.5.-" evidence="5"/>
<feature type="transmembrane region" description="Helical" evidence="7">
    <location>
        <begin position="219"/>
        <end position="240"/>
    </location>
</feature>
<keyword evidence="9" id="KW-1185">Reference proteome</keyword>
<comment type="subunit">
    <text evidence="5">Binds to RNA polymerase II.</text>
</comment>
<dbReference type="GO" id="GO:0005634">
    <property type="term" value="C:nucleus"/>
    <property type="evidence" value="ECO:0007669"/>
    <property type="project" value="UniProtKB-SubCell"/>
</dbReference>
<keyword evidence="7" id="KW-0812">Transmembrane</keyword>
<dbReference type="InterPro" id="IPR008480">
    <property type="entry name" value="DUF761_pln"/>
</dbReference>
<sequence>MLAAALSARRDQKGCRAATCGAAPLSPAWSRRGNKIPDSQRKEESTRNAGIMQELMTMTMPRSNDGDYPTEAISWKAAPGWREAIKYFLNPTTNTTANKSKTLFRAELKGTSVRDEYSSSHNIWDVIKEHVSVVNLDPAVMTLSFGANVDIRDTVRYKNVMKKYGLGPNGGILTSLKEFEAEQAKTSNRAKQQRARAIQLAGAQMIAAVWRWLPLPAWLGSTALWFVFLNAVVAAVAVLSRSRPSLASPRRGAGITRRASSAVLQRLRSFSIFSFPSATFTTAPFPQPDAAAHAQESEDPATARAVIRQSPRSLPLAPSPKAELVQVAEEGEGGDPNGMSMDEAYALALAARRRPEREREEEARRSEVDAKAEEFIRGFKEDLRQQRLNSIYNYTQMLKRRAFGGGGRQPDARPDQL</sequence>
<comment type="subcellular location">
    <subcellularLocation>
        <location evidence="5">Cytoplasm</location>
    </subcellularLocation>
    <subcellularLocation>
        <location evidence="5">Nucleus</location>
    </subcellularLocation>
</comment>
<dbReference type="Gene3D" id="3.40.50.300">
    <property type="entry name" value="P-loop containing nucleotide triphosphate hydrolases"/>
    <property type="match status" value="1"/>
</dbReference>
<accession>A0A3L6QPQ8</accession>
<dbReference type="GO" id="GO:0003924">
    <property type="term" value="F:GTPase activity"/>
    <property type="evidence" value="ECO:0007669"/>
    <property type="project" value="TreeGrafter"/>
</dbReference>
<evidence type="ECO:0000256" key="7">
    <source>
        <dbReference type="SAM" id="Phobius"/>
    </source>
</evidence>
<comment type="similarity">
    <text evidence="1 5">Belongs to the GPN-loop GTPase family.</text>
</comment>
<dbReference type="GO" id="GO:0005525">
    <property type="term" value="F:GTP binding"/>
    <property type="evidence" value="ECO:0007669"/>
    <property type="project" value="UniProtKB-KW"/>
</dbReference>
<organism evidence="8 9">
    <name type="scientific">Panicum miliaceum</name>
    <name type="common">Proso millet</name>
    <name type="synonym">Broomcorn millet</name>
    <dbReference type="NCBI Taxonomy" id="4540"/>
    <lineage>
        <taxon>Eukaryota</taxon>
        <taxon>Viridiplantae</taxon>
        <taxon>Streptophyta</taxon>
        <taxon>Embryophyta</taxon>
        <taxon>Tracheophyta</taxon>
        <taxon>Spermatophyta</taxon>
        <taxon>Magnoliopsida</taxon>
        <taxon>Liliopsida</taxon>
        <taxon>Poales</taxon>
        <taxon>Poaceae</taxon>
        <taxon>PACMAD clade</taxon>
        <taxon>Panicoideae</taxon>
        <taxon>Panicodae</taxon>
        <taxon>Paniceae</taxon>
        <taxon>Panicinae</taxon>
        <taxon>Panicum</taxon>
        <taxon>Panicum sect. Panicum</taxon>
    </lineage>
</organism>
<keyword evidence="3 5" id="KW-0378">Hydrolase</keyword>
<dbReference type="InterPro" id="IPR027417">
    <property type="entry name" value="P-loop_NTPase"/>
</dbReference>
<evidence type="ECO:0000256" key="2">
    <source>
        <dbReference type="ARBA" id="ARBA00022741"/>
    </source>
</evidence>
<keyword evidence="5" id="KW-0963">Cytoplasm</keyword>
<feature type="region of interest" description="Disordered" evidence="6">
    <location>
        <begin position="351"/>
        <end position="371"/>
    </location>
</feature>
<dbReference type="Proteomes" id="UP000275267">
    <property type="component" value="Unassembled WGS sequence"/>
</dbReference>
<dbReference type="PANTHER" id="PTHR21231:SF8">
    <property type="entry name" value="GPN-LOOP GTPASE 1"/>
    <property type="match status" value="1"/>
</dbReference>